<evidence type="ECO:0000313" key="2">
    <source>
        <dbReference type="Proteomes" id="UP000829398"/>
    </source>
</evidence>
<accession>A0ACB8LXQ1</accession>
<evidence type="ECO:0000313" key="1">
    <source>
        <dbReference type="EMBL" id="KAH9778163.1"/>
    </source>
</evidence>
<gene>
    <name evidence="1" type="ORF">KPL71_007256</name>
</gene>
<proteinExistence type="predicted"/>
<name>A0ACB8LXQ1_CITSI</name>
<dbReference type="EMBL" id="CM039172">
    <property type="protein sequence ID" value="KAH9778163.1"/>
    <property type="molecule type" value="Genomic_DNA"/>
</dbReference>
<keyword evidence="2" id="KW-1185">Reference proteome</keyword>
<organism evidence="1 2">
    <name type="scientific">Citrus sinensis</name>
    <name type="common">Sweet orange</name>
    <name type="synonym">Citrus aurantium var. sinensis</name>
    <dbReference type="NCBI Taxonomy" id="2711"/>
    <lineage>
        <taxon>Eukaryota</taxon>
        <taxon>Viridiplantae</taxon>
        <taxon>Streptophyta</taxon>
        <taxon>Embryophyta</taxon>
        <taxon>Tracheophyta</taxon>
        <taxon>Spermatophyta</taxon>
        <taxon>Magnoliopsida</taxon>
        <taxon>eudicotyledons</taxon>
        <taxon>Gunneridae</taxon>
        <taxon>Pentapetalae</taxon>
        <taxon>rosids</taxon>
        <taxon>malvids</taxon>
        <taxon>Sapindales</taxon>
        <taxon>Rutaceae</taxon>
        <taxon>Aurantioideae</taxon>
        <taxon>Citrus</taxon>
    </lineage>
</organism>
<protein>
    <submittedName>
        <fullName evidence="1">DNAJ protein JJJ1-like</fullName>
    </submittedName>
</protein>
<dbReference type="Proteomes" id="UP000829398">
    <property type="component" value="Chromosome 3"/>
</dbReference>
<reference evidence="2" key="1">
    <citation type="journal article" date="2023" name="Hortic. Res.">
        <title>A chromosome-level phased genome enabling allele-level studies in sweet orange: a case study on citrus Huanglongbing tolerance.</title>
        <authorList>
            <person name="Wu B."/>
            <person name="Yu Q."/>
            <person name="Deng Z."/>
            <person name="Duan Y."/>
            <person name="Luo F."/>
            <person name="Gmitter F. Jr."/>
        </authorList>
    </citation>
    <scope>NUCLEOTIDE SEQUENCE [LARGE SCALE GENOMIC DNA]</scope>
    <source>
        <strain evidence="2">cv. Valencia</strain>
    </source>
</reference>
<sequence>MASEKRCLYEVLGLRKECTTDEIRSAYKKLALQRHPDKLVQSGLSQAEATAQFQELVHAYEVLSDPKERAWYDSHRSQILFSDLNSASNCGPVPNLYSYFSNTAFSGYSDSGKGFYKVYSDLFNKIYSVEVSYVKKLGLGLDVLREAPIMGNLESPYGQVTAFYNYWLGFSTVMDFCWVDEYDVMAGPNRKSRRVMEEENKKLRKKAKREYNETVRELAAFVKKRDKRVMDMMVKKNEEIERKREEEKERKKRLEKERMERAKRYEEPAWARIDDEGDNDVGNEEGLEEEEIEKKRSEFYCVLCGKKFKSEKQWTNHEQSKKHKEKVADLRESFVDEDEEMEDLGELDGEVEELGERFKDNVGVEEREIGNGVGGLSGDEDVESEFFDVADGVEVNEVDDRFGKEDEDEDADDEMNMLKAMLSGHKNRKRVAVRKEDEVLKTEAHVENEIGESEFIEYDNCKSTRRKNKKDRGKKSGGETAKGDRDGFKSTNEEANGHHNSGVIEESSSHSCVGNKNNGISDNHSEKDPKIPDQPVDGKGTKKDRKAKLKNSSKGNKTKTASKNSSNVCEKCGQEFETSAHALSTSPSYSILQVTSYTSTSMAMAPSSIRYEFESVLYDITPENPPTNPSPNNPCLIIQLRYTHRWLLRFQSDDDDEDEDFIENITPEFSFLLCMPLDRLTEGGYISHVLQRDYGVHLQPCECDHLKAQISAFAPSLLLAKGHVRHQVIHMAVVLQVTKVECIHDDEFTESDNHQHDDNEELTADNFGSSISV</sequence>
<comment type="caution">
    <text evidence="1">The sequence shown here is derived from an EMBL/GenBank/DDBJ whole genome shotgun (WGS) entry which is preliminary data.</text>
</comment>